<proteinExistence type="predicted"/>
<evidence type="ECO:0000256" key="1">
    <source>
        <dbReference type="SAM" id="MobiDB-lite"/>
    </source>
</evidence>
<name>A0A834RQH3_9PLEO</name>
<dbReference type="Proteomes" id="UP000245464">
    <property type="component" value="Chromosome 7"/>
</dbReference>
<dbReference type="RefSeq" id="XP_065960646.1">
    <property type="nucleotide sequence ID" value="XM_066108654.1"/>
</dbReference>
<accession>A0A834RQH3</accession>
<comment type="caution">
    <text evidence="2">The sequence shown here is derived from an EMBL/GenBank/DDBJ whole genome shotgun (WGS) entry which is preliminary data.</text>
</comment>
<dbReference type="GeneID" id="90957285"/>
<protein>
    <submittedName>
        <fullName evidence="2">Uncharacterized protein</fullName>
    </submittedName>
</protein>
<sequence length="47" mass="5440">MDDAIDGLINPSASINNTTDDDEFERWKRSELRAEKRSNQANNPIKY</sequence>
<organism evidence="2 3">
    <name type="scientific">Pyrenophora tritici-repentis</name>
    <dbReference type="NCBI Taxonomy" id="45151"/>
    <lineage>
        <taxon>Eukaryota</taxon>
        <taxon>Fungi</taxon>
        <taxon>Dikarya</taxon>
        <taxon>Ascomycota</taxon>
        <taxon>Pezizomycotina</taxon>
        <taxon>Dothideomycetes</taxon>
        <taxon>Pleosporomycetidae</taxon>
        <taxon>Pleosporales</taxon>
        <taxon>Pleosporineae</taxon>
        <taxon>Pleosporaceae</taxon>
        <taxon>Pyrenophora</taxon>
    </lineage>
</organism>
<reference evidence="2 3" key="1">
    <citation type="journal article" date="2018" name="BMC Genomics">
        <title>Comparative genomics of the wheat fungal pathogen Pyrenophora tritici-repentis reveals chromosomal variations and genome plasticity.</title>
        <authorList>
            <person name="Moolhuijzen P."/>
            <person name="See P.T."/>
            <person name="Hane J.K."/>
            <person name="Shi G."/>
            <person name="Liu Z."/>
            <person name="Oliver R.P."/>
            <person name="Moffat C.S."/>
        </authorList>
    </citation>
    <scope>NUCLEOTIDE SEQUENCE [LARGE SCALE GENOMIC DNA]</scope>
    <source>
        <strain evidence="2">M4</strain>
    </source>
</reference>
<evidence type="ECO:0000313" key="2">
    <source>
        <dbReference type="EMBL" id="KAF7567825.1"/>
    </source>
</evidence>
<dbReference type="KEGG" id="ptrr:90957285"/>
<evidence type="ECO:0000313" key="3">
    <source>
        <dbReference type="Proteomes" id="UP000245464"/>
    </source>
</evidence>
<feature type="region of interest" description="Disordered" evidence="1">
    <location>
        <begin position="1"/>
        <end position="24"/>
    </location>
</feature>
<gene>
    <name evidence="2" type="ORF">PtrM4_124380</name>
</gene>
<dbReference type="EMBL" id="NQIK02000007">
    <property type="protein sequence ID" value="KAF7567825.1"/>
    <property type="molecule type" value="Genomic_DNA"/>
</dbReference>
<dbReference type="AlphaFoldDB" id="A0A834RQH3"/>